<dbReference type="InterPro" id="IPR013655">
    <property type="entry name" value="PAS_fold_3"/>
</dbReference>
<dbReference type="AlphaFoldDB" id="A0A897MUL4"/>
<comment type="catalytic activity">
    <reaction evidence="1">
        <text>ATP + protein L-histidine = ADP + protein N-phospho-L-histidine.</text>
        <dbReference type="EC" id="2.7.13.3"/>
    </reaction>
</comment>
<dbReference type="InterPro" id="IPR013656">
    <property type="entry name" value="PAS_4"/>
</dbReference>
<dbReference type="InterPro" id="IPR035965">
    <property type="entry name" value="PAS-like_dom_sf"/>
</dbReference>
<dbReference type="PANTHER" id="PTHR43711:SF1">
    <property type="entry name" value="HISTIDINE KINASE 1"/>
    <property type="match status" value="1"/>
</dbReference>
<feature type="domain" description="PAC" evidence="9">
    <location>
        <begin position="182"/>
        <end position="245"/>
    </location>
</feature>
<dbReference type="Proteomes" id="UP000663586">
    <property type="component" value="Chromosome"/>
</dbReference>
<dbReference type="KEGG" id="hara:AArcS_2980"/>
<proteinExistence type="predicted"/>
<dbReference type="InterPro" id="IPR003594">
    <property type="entry name" value="HATPase_dom"/>
</dbReference>
<dbReference type="Gene3D" id="1.10.287.130">
    <property type="match status" value="1"/>
</dbReference>
<sequence length="504" mass="56060">MTGGAPSPDALVRALTDADGVPYRRRVDGGQRLESSGRQIGALLDLAEPPERWLDYVHSADREDVRAAVERAGSETTTETYRIRTDGGRTRWVRDRFARHDDDRIEGILFEVTQEIAHRESLERDAELLDDIFQHVPIHVYIKDEEARHQYVSDHIDFPEDLIGKRDIDVGFTEPESGRRAYEDDMRVIETDETILDQEEEYPAVGECDLTSKVPIYDEDGETMGLLGATRRITERKRAKAELERKTERLERFVDIVSHDIRNPLSVARGYTELIEEPDAEPEYVEQVEQSIHRANAILDDVLALSRQGSAEIDPERLGLSTAAETAWSHVETAEATLSLPDEDLTFRADRSQLARALENLFKNAVEHGPTSPDSQAQQDAVEHGPTSPDSQAQQDAVEHGPTSPDSQAQQDAVEHGDETVTITVERLDDGFAVEDDGPGIPPEERERVFEQQYTTAETGTGFGLAIVEQVIDAHGWEIDLSASSSGGARFEITGVDVVGSGDD</sequence>
<dbReference type="InterPro" id="IPR004358">
    <property type="entry name" value="Sig_transdc_His_kin-like_C"/>
</dbReference>
<dbReference type="InterPro" id="IPR005467">
    <property type="entry name" value="His_kinase_dom"/>
</dbReference>
<evidence type="ECO:0000313" key="11">
    <source>
        <dbReference type="Proteomes" id="UP000663586"/>
    </source>
</evidence>
<keyword evidence="3" id="KW-0597">Phosphoprotein</keyword>
<evidence type="ECO:0000256" key="6">
    <source>
        <dbReference type="ARBA" id="ARBA00023012"/>
    </source>
</evidence>
<dbReference type="InterPro" id="IPR050736">
    <property type="entry name" value="Sensor_HK_Regulatory"/>
</dbReference>
<dbReference type="InterPro" id="IPR036097">
    <property type="entry name" value="HisK_dim/P_sf"/>
</dbReference>
<protein>
    <recommendedName>
        <fullName evidence="2">histidine kinase</fullName>
        <ecNumber evidence="2">2.7.13.3</ecNumber>
    </recommendedName>
</protein>
<reference evidence="10" key="1">
    <citation type="submission" date="2020-11" db="EMBL/GenBank/DDBJ databases">
        <title>Carbohydrate-dependent, anaerobic sulfur respiration: A novel catabolism in halophilic archaea.</title>
        <authorList>
            <person name="Sorokin D.Y."/>
            <person name="Messina E."/>
            <person name="Smedile F."/>
            <person name="La Cono V."/>
            <person name="Hallsworth J.E."/>
            <person name="Yakimov M.M."/>
        </authorList>
    </citation>
    <scope>NUCLEOTIDE SEQUENCE</scope>
    <source>
        <strain evidence="10">AArc-S</strain>
    </source>
</reference>
<dbReference type="SUPFAM" id="SSF55785">
    <property type="entry name" value="PYP-like sensor domain (PAS domain)"/>
    <property type="match status" value="2"/>
</dbReference>
<evidence type="ECO:0000313" key="10">
    <source>
        <dbReference type="EMBL" id="QSG04167.1"/>
    </source>
</evidence>
<dbReference type="InterPro" id="IPR003661">
    <property type="entry name" value="HisK_dim/P_dom"/>
</dbReference>
<accession>A0A897MUL4</accession>
<dbReference type="Pfam" id="PF08448">
    <property type="entry name" value="PAS_4"/>
    <property type="match status" value="1"/>
</dbReference>
<evidence type="ECO:0000256" key="2">
    <source>
        <dbReference type="ARBA" id="ARBA00012438"/>
    </source>
</evidence>
<dbReference type="Pfam" id="PF00512">
    <property type="entry name" value="HisKA"/>
    <property type="match status" value="1"/>
</dbReference>
<dbReference type="SMART" id="SM00387">
    <property type="entry name" value="HATPase_c"/>
    <property type="match status" value="1"/>
</dbReference>
<evidence type="ECO:0000256" key="4">
    <source>
        <dbReference type="ARBA" id="ARBA00022679"/>
    </source>
</evidence>
<evidence type="ECO:0000256" key="1">
    <source>
        <dbReference type="ARBA" id="ARBA00000085"/>
    </source>
</evidence>
<evidence type="ECO:0000256" key="3">
    <source>
        <dbReference type="ARBA" id="ARBA00022553"/>
    </source>
</evidence>
<dbReference type="PRINTS" id="PR00344">
    <property type="entry name" value="BCTRLSENSOR"/>
</dbReference>
<feature type="domain" description="Histidine kinase" evidence="8">
    <location>
        <begin position="256"/>
        <end position="494"/>
    </location>
</feature>
<dbReference type="GO" id="GO:0000155">
    <property type="term" value="F:phosphorelay sensor kinase activity"/>
    <property type="evidence" value="ECO:0007669"/>
    <property type="project" value="InterPro"/>
</dbReference>
<keyword evidence="6" id="KW-0902">Two-component regulatory system</keyword>
<dbReference type="InterPro" id="IPR036890">
    <property type="entry name" value="HATPase_C_sf"/>
</dbReference>
<dbReference type="PROSITE" id="PS50109">
    <property type="entry name" value="HIS_KIN"/>
    <property type="match status" value="1"/>
</dbReference>
<evidence type="ECO:0000259" key="8">
    <source>
        <dbReference type="PROSITE" id="PS50109"/>
    </source>
</evidence>
<dbReference type="Pfam" id="PF08447">
    <property type="entry name" value="PAS_3"/>
    <property type="match status" value="1"/>
</dbReference>
<evidence type="ECO:0000256" key="5">
    <source>
        <dbReference type="ARBA" id="ARBA00022777"/>
    </source>
</evidence>
<feature type="region of interest" description="Disordered" evidence="7">
    <location>
        <begin position="366"/>
        <end position="445"/>
    </location>
</feature>
<dbReference type="SUPFAM" id="SSF47384">
    <property type="entry name" value="Homodimeric domain of signal transducing histidine kinase"/>
    <property type="match status" value="1"/>
</dbReference>
<dbReference type="Gene3D" id="3.30.565.10">
    <property type="entry name" value="Histidine kinase-like ATPase, C-terminal domain"/>
    <property type="match status" value="1"/>
</dbReference>
<dbReference type="CDD" id="cd00075">
    <property type="entry name" value="HATPase"/>
    <property type="match status" value="1"/>
</dbReference>
<gene>
    <name evidence="10" type="ORF">AArcS_2980</name>
</gene>
<dbReference type="CDD" id="cd00130">
    <property type="entry name" value="PAS"/>
    <property type="match status" value="1"/>
</dbReference>
<organism evidence="10 11">
    <name type="scientific">Natranaeroarchaeum sulfidigenes</name>
    <dbReference type="NCBI Taxonomy" id="2784880"/>
    <lineage>
        <taxon>Archaea</taxon>
        <taxon>Methanobacteriati</taxon>
        <taxon>Methanobacteriota</taxon>
        <taxon>Stenosarchaea group</taxon>
        <taxon>Halobacteria</taxon>
        <taxon>Halobacteriales</taxon>
        <taxon>Natronoarchaeaceae</taxon>
        <taxon>Natranaeroarchaeum</taxon>
    </lineage>
</organism>
<dbReference type="PROSITE" id="PS50113">
    <property type="entry name" value="PAC"/>
    <property type="match status" value="1"/>
</dbReference>
<dbReference type="SMART" id="SM00388">
    <property type="entry name" value="HisKA"/>
    <property type="match status" value="1"/>
</dbReference>
<dbReference type="CDD" id="cd00082">
    <property type="entry name" value="HisKA"/>
    <property type="match status" value="1"/>
</dbReference>
<keyword evidence="5 10" id="KW-0418">Kinase</keyword>
<evidence type="ECO:0000256" key="7">
    <source>
        <dbReference type="SAM" id="MobiDB-lite"/>
    </source>
</evidence>
<dbReference type="Pfam" id="PF02518">
    <property type="entry name" value="HATPase_c"/>
    <property type="match status" value="1"/>
</dbReference>
<dbReference type="PANTHER" id="PTHR43711">
    <property type="entry name" value="TWO-COMPONENT HISTIDINE KINASE"/>
    <property type="match status" value="1"/>
</dbReference>
<evidence type="ECO:0000259" key="9">
    <source>
        <dbReference type="PROSITE" id="PS50113"/>
    </source>
</evidence>
<dbReference type="EMBL" id="CP064786">
    <property type="protein sequence ID" value="QSG04167.1"/>
    <property type="molecule type" value="Genomic_DNA"/>
</dbReference>
<dbReference type="RefSeq" id="WP_238478191.1">
    <property type="nucleotide sequence ID" value="NZ_CP064786.1"/>
</dbReference>
<dbReference type="Gene3D" id="3.30.450.20">
    <property type="entry name" value="PAS domain"/>
    <property type="match status" value="2"/>
</dbReference>
<dbReference type="EC" id="2.7.13.3" evidence="2"/>
<dbReference type="InterPro" id="IPR000700">
    <property type="entry name" value="PAS-assoc_C"/>
</dbReference>
<dbReference type="SUPFAM" id="SSF55874">
    <property type="entry name" value="ATPase domain of HSP90 chaperone/DNA topoisomerase II/histidine kinase"/>
    <property type="match status" value="1"/>
</dbReference>
<keyword evidence="4" id="KW-0808">Transferase</keyword>
<keyword evidence="11" id="KW-1185">Reference proteome</keyword>
<dbReference type="GeneID" id="70686358"/>
<dbReference type="InterPro" id="IPR000014">
    <property type="entry name" value="PAS"/>
</dbReference>
<name>A0A897MUL4_9EURY</name>